<dbReference type="Gene3D" id="3.10.450.50">
    <property type="match status" value="1"/>
</dbReference>
<dbReference type="SUPFAM" id="SSF54427">
    <property type="entry name" value="NTF2-like"/>
    <property type="match status" value="1"/>
</dbReference>
<keyword evidence="5" id="KW-1185">Reference proteome</keyword>
<dbReference type="Pfam" id="PF12680">
    <property type="entry name" value="SnoaL_2"/>
    <property type="match status" value="1"/>
</dbReference>
<feature type="signal peptide" evidence="2">
    <location>
        <begin position="1"/>
        <end position="23"/>
    </location>
</feature>
<dbReference type="InterPro" id="IPR037401">
    <property type="entry name" value="SnoaL-like"/>
</dbReference>
<dbReference type="Proteomes" id="UP000422572">
    <property type="component" value="Chromosome"/>
</dbReference>
<dbReference type="KEGG" id="sfic:EIZ62_10160"/>
<evidence type="ECO:0000313" key="4">
    <source>
        <dbReference type="EMBL" id="QGV78566.1"/>
    </source>
</evidence>
<proteinExistence type="predicted"/>
<dbReference type="EMBL" id="CP034279">
    <property type="protein sequence ID" value="QGV78566.1"/>
    <property type="molecule type" value="Genomic_DNA"/>
</dbReference>
<accession>A0A6I6FPU6</accession>
<keyword evidence="2" id="KW-0732">Signal</keyword>
<protein>
    <submittedName>
        <fullName evidence="4">Nuclear transport factor 2 family protein</fullName>
    </submittedName>
</protein>
<evidence type="ECO:0000256" key="1">
    <source>
        <dbReference type="SAM" id="MobiDB-lite"/>
    </source>
</evidence>
<dbReference type="PROSITE" id="PS51257">
    <property type="entry name" value="PROKAR_LIPOPROTEIN"/>
    <property type="match status" value="1"/>
</dbReference>
<evidence type="ECO:0000256" key="2">
    <source>
        <dbReference type="SAM" id="SignalP"/>
    </source>
</evidence>
<feature type="region of interest" description="Disordered" evidence="1">
    <location>
        <begin position="28"/>
        <end position="64"/>
    </location>
</feature>
<dbReference type="OrthoDB" id="8080938at2"/>
<sequence length="169" mass="17330">MRKRLIPPVVLTAALLLGTTACSDGGGDGANGAAARATPSDTVSKVQESPAGSPSAPAPAAADADAVDPAAQAYVDAVAAEDLDALVAAFHPDAELTDVGRQFSGHDEIRRWADNEVIGGRLTVLKNTPKSNGTTLLVRFAPGGSGGFEANYEFDVRDGRIAKLNLQYA</sequence>
<dbReference type="AlphaFoldDB" id="A0A6I6FPU6"/>
<feature type="chain" id="PRO_5026021100" evidence="2">
    <location>
        <begin position="24"/>
        <end position="169"/>
    </location>
</feature>
<evidence type="ECO:0000313" key="5">
    <source>
        <dbReference type="Proteomes" id="UP000422572"/>
    </source>
</evidence>
<dbReference type="RefSeq" id="WP_156692364.1">
    <property type="nucleotide sequence ID" value="NZ_CP034279.1"/>
</dbReference>
<name>A0A6I6FPU6_9ACTN</name>
<evidence type="ECO:0000259" key="3">
    <source>
        <dbReference type="Pfam" id="PF12680"/>
    </source>
</evidence>
<feature type="compositionally biased region" description="Low complexity" evidence="1">
    <location>
        <begin position="49"/>
        <end position="64"/>
    </location>
</feature>
<organism evidence="4 5">
    <name type="scientific">Streptomyces ficellus</name>
    <dbReference type="NCBI Taxonomy" id="1977088"/>
    <lineage>
        <taxon>Bacteria</taxon>
        <taxon>Bacillati</taxon>
        <taxon>Actinomycetota</taxon>
        <taxon>Actinomycetes</taxon>
        <taxon>Kitasatosporales</taxon>
        <taxon>Streptomycetaceae</taxon>
        <taxon>Streptomyces</taxon>
    </lineage>
</organism>
<gene>
    <name evidence="4" type="ORF">EIZ62_10160</name>
</gene>
<dbReference type="InterPro" id="IPR032710">
    <property type="entry name" value="NTF2-like_dom_sf"/>
</dbReference>
<reference evidence="4 5" key="1">
    <citation type="submission" date="2018-12" db="EMBL/GenBank/DDBJ databases">
        <title>Complete genome sequence of Streptomyces ficellus NRRL8067, the producer of ficellomycin, feldamycin and nojirimycin.</title>
        <authorList>
            <person name="Zhang H."/>
            <person name="Yue R."/>
            <person name="Liu Y."/>
            <person name="Li M."/>
            <person name="Mu H."/>
            <person name="Zhang J."/>
        </authorList>
    </citation>
    <scope>NUCLEOTIDE SEQUENCE [LARGE SCALE GENOMIC DNA]</scope>
    <source>
        <strain evidence="4 5">NRRL 8067</strain>
    </source>
</reference>
<feature type="domain" description="SnoaL-like" evidence="3">
    <location>
        <begin position="72"/>
        <end position="163"/>
    </location>
</feature>